<dbReference type="GO" id="GO:0005783">
    <property type="term" value="C:endoplasmic reticulum"/>
    <property type="evidence" value="ECO:0007669"/>
    <property type="project" value="UniProtKB-SubCell"/>
</dbReference>
<dbReference type="Pfam" id="PF08314">
    <property type="entry name" value="Sec39"/>
    <property type="match status" value="1"/>
</dbReference>
<dbReference type="AlphaFoldDB" id="A0A179FT14"/>
<reference evidence="6 7" key="1">
    <citation type="journal article" date="2016" name="PLoS Pathog.">
        <title>Biosynthesis of antibiotic leucinostatins in bio-control fungus Purpureocillium lilacinum and their inhibition on phytophthora revealed by genome mining.</title>
        <authorList>
            <person name="Wang G."/>
            <person name="Liu Z."/>
            <person name="Lin R."/>
            <person name="Li E."/>
            <person name="Mao Z."/>
            <person name="Ling J."/>
            <person name="Yang Y."/>
            <person name="Yin W.B."/>
            <person name="Xie B."/>
        </authorList>
    </citation>
    <scope>NUCLEOTIDE SEQUENCE [LARGE SCALE GENOMIC DNA]</scope>
    <source>
        <strain evidence="6">170</strain>
    </source>
</reference>
<name>A0A179FT14_METCM</name>
<proteinExistence type="predicted"/>
<dbReference type="PANTHER" id="PTHR40787:SF3">
    <property type="entry name" value="PROTEIN TRANSPORT PROTEIN SEC39"/>
    <property type="match status" value="1"/>
</dbReference>
<dbReference type="Proteomes" id="UP000078397">
    <property type="component" value="Unassembled WGS sequence"/>
</dbReference>
<evidence type="ECO:0000256" key="3">
    <source>
        <dbReference type="ARBA" id="ARBA00022824"/>
    </source>
</evidence>
<dbReference type="GeneID" id="28847866"/>
<dbReference type="PANTHER" id="PTHR40787">
    <property type="entry name" value="SECRETED PROTEIN"/>
    <property type="match status" value="1"/>
</dbReference>
<keyword evidence="3" id="KW-0256">Endoplasmic reticulum</keyword>
<evidence type="ECO:0000313" key="6">
    <source>
        <dbReference type="EMBL" id="OAQ68281.2"/>
    </source>
</evidence>
<gene>
    <name evidence="6" type="ORF">VFPPC_04527</name>
</gene>
<dbReference type="KEGG" id="pchm:VFPPC_04527"/>
<evidence type="ECO:0000256" key="4">
    <source>
        <dbReference type="ARBA" id="ARBA00022927"/>
    </source>
</evidence>
<dbReference type="GO" id="GO:0006890">
    <property type="term" value="P:retrograde vesicle-mediated transport, Golgi to endoplasmic reticulum"/>
    <property type="evidence" value="ECO:0007669"/>
    <property type="project" value="InterPro"/>
</dbReference>
<organism evidence="6 7">
    <name type="scientific">Pochonia chlamydosporia 170</name>
    <dbReference type="NCBI Taxonomy" id="1380566"/>
    <lineage>
        <taxon>Eukaryota</taxon>
        <taxon>Fungi</taxon>
        <taxon>Dikarya</taxon>
        <taxon>Ascomycota</taxon>
        <taxon>Pezizomycotina</taxon>
        <taxon>Sordariomycetes</taxon>
        <taxon>Hypocreomycetidae</taxon>
        <taxon>Hypocreales</taxon>
        <taxon>Clavicipitaceae</taxon>
        <taxon>Pochonia</taxon>
    </lineage>
</organism>
<protein>
    <submittedName>
        <fullName evidence="6">Protein transport protein Sec39</fullName>
    </submittedName>
</protein>
<evidence type="ECO:0000259" key="5">
    <source>
        <dbReference type="Pfam" id="PF08314"/>
    </source>
</evidence>
<keyword evidence="2" id="KW-0813">Transport</keyword>
<dbReference type="EMBL" id="LSBJ02000003">
    <property type="protein sequence ID" value="OAQ68281.2"/>
    <property type="molecule type" value="Genomic_DNA"/>
</dbReference>
<keyword evidence="4" id="KW-0653">Protein transport</keyword>
<dbReference type="InterPro" id="IPR013244">
    <property type="entry name" value="Sec39_domain"/>
</dbReference>
<evidence type="ECO:0000313" key="7">
    <source>
        <dbReference type="Proteomes" id="UP000078397"/>
    </source>
</evidence>
<dbReference type="RefSeq" id="XP_018145131.2">
    <property type="nucleotide sequence ID" value="XM_018283872.2"/>
</dbReference>
<evidence type="ECO:0000256" key="2">
    <source>
        <dbReference type="ARBA" id="ARBA00022448"/>
    </source>
</evidence>
<comment type="caution">
    <text evidence="6">The sequence shown here is derived from an EMBL/GenBank/DDBJ whole genome shotgun (WGS) entry which is preliminary data.</text>
</comment>
<feature type="domain" description="Sec39" evidence="5">
    <location>
        <begin position="11"/>
        <end position="500"/>
    </location>
</feature>
<evidence type="ECO:0000256" key="1">
    <source>
        <dbReference type="ARBA" id="ARBA00004240"/>
    </source>
</evidence>
<dbReference type="GO" id="GO:0015031">
    <property type="term" value="P:protein transport"/>
    <property type="evidence" value="ECO:0007669"/>
    <property type="project" value="UniProtKB-KW"/>
</dbReference>
<dbReference type="OrthoDB" id="3434013at2759"/>
<sequence>MASTLSPAKVVLLAVHFAGHADIESLAALTATHASILHDELLLRIILTHLPETTRPDAYTGFLQNVVDHASEGGQLESLDTSPVDRLDDGEAAKRATKLHLLPLLYPCTPETSQGDALTRFLFLRTHKMDEETGMLAQLLDLLLPFLSRNSAIQKWAMATVLPYVRKGLEFRMGQPPEYSLAEFEKLTDQQAVKFLLSPGGTLSQSRDNVDHSLRNVVGPWLYDIDRWDCSGKTSGDETSSVFCPGWQHVREWLLSQATLSWSVAVLAIERWGGPDDVDFGDGIPLYLPAPYKYYLEQTYATTVMACVYGVQEATLECLTRMYSLLTTLRQYLGYDVDVIPVEQAINALLDLSVTDISTFHGGRVASFMRNSLLEQHNPLTNPSQDSTKFLLALVLSAYLLTTFGSPSSVRRAGELSLLQDERDQKAEVLKLLRGIAGEAPNESDDYLQRARLSLLWLRDWGQGSTGTSPGEPAPQGALGMVAREYMEAEFLKLLLSKGRR</sequence>
<comment type="subcellular location">
    <subcellularLocation>
        <location evidence="1">Endoplasmic reticulum</location>
    </subcellularLocation>
</comment>
<keyword evidence="7" id="KW-1185">Reference proteome</keyword>
<accession>A0A179FT14</accession>